<comment type="caution">
    <text evidence="1">The sequence shown here is derived from an EMBL/GenBank/DDBJ whole genome shotgun (WGS) entry which is preliminary data.</text>
</comment>
<dbReference type="Proteomes" id="UP000034502">
    <property type="component" value="Unassembled WGS sequence"/>
</dbReference>
<dbReference type="EMBL" id="LCNU01000014">
    <property type="protein sequence ID" value="KKU64022.1"/>
    <property type="molecule type" value="Genomic_DNA"/>
</dbReference>
<dbReference type="AlphaFoldDB" id="A0A0G1S3R2"/>
<organism evidence="1 2">
    <name type="scientific">Candidatus Amesbacteria bacterium GW2011_GWC1_47_15</name>
    <dbReference type="NCBI Taxonomy" id="1618364"/>
    <lineage>
        <taxon>Bacteria</taxon>
        <taxon>Candidatus Amesiibacteriota</taxon>
    </lineage>
</organism>
<proteinExistence type="predicted"/>
<evidence type="ECO:0000313" key="2">
    <source>
        <dbReference type="Proteomes" id="UP000034502"/>
    </source>
</evidence>
<protein>
    <submittedName>
        <fullName evidence="1">Uncharacterized protein</fullName>
    </submittedName>
</protein>
<reference evidence="1 2" key="1">
    <citation type="journal article" date="2015" name="Nature">
        <title>rRNA introns, odd ribosomes, and small enigmatic genomes across a large radiation of phyla.</title>
        <authorList>
            <person name="Brown C.T."/>
            <person name="Hug L.A."/>
            <person name="Thomas B.C."/>
            <person name="Sharon I."/>
            <person name="Castelle C.J."/>
            <person name="Singh A."/>
            <person name="Wilkins M.J."/>
            <person name="Williams K.H."/>
            <person name="Banfield J.F."/>
        </authorList>
    </citation>
    <scope>NUCLEOTIDE SEQUENCE [LARGE SCALE GENOMIC DNA]</scope>
</reference>
<gene>
    <name evidence="1" type="ORF">UX86_C0014G0006</name>
</gene>
<sequence length="191" mass="21979">MKNVIKYGSKKIEYPQIGYSIMVPLHMPEGELRELFPVIPVFNDLKIAGMYIRELVGTGEVSEYFQGTLVAARLTLEREWPLKKEYWKNPELSYDPKQRKELMIKLFATPSFFRLLVTPSTGTDDWGGLAAAMPFSVGRDEDIEIFMQTSDWPVDPEAQSAALYRIEKVFGYDLETGEMTENQVIERRVVN</sequence>
<accession>A0A0G1S3R2</accession>
<name>A0A0G1S3R2_9BACT</name>
<evidence type="ECO:0000313" key="1">
    <source>
        <dbReference type="EMBL" id="KKU64022.1"/>
    </source>
</evidence>